<dbReference type="HOGENOM" id="CLU_2549353_0_0_1"/>
<dbReference type="SUPFAM" id="SSF48264">
    <property type="entry name" value="Cytochrome P450"/>
    <property type="match status" value="1"/>
</dbReference>
<dbReference type="PANTHER" id="PTHR46300">
    <property type="entry name" value="P450, PUTATIVE (EUROFUNG)-RELATED-RELATED"/>
    <property type="match status" value="1"/>
</dbReference>
<evidence type="ECO:0000256" key="1">
    <source>
        <dbReference type="ARBA" id="ARBA00001971"/>
    </source>
</evidence>
<comment type="similarity">
    <text evidence="2">Belongs to the cytochrome P450 family.</text>
</comment>
<dbReference type="InterPro" id="IPR036396">
    <property type="entry name" value="Cyt_P450_sf"/>
</dbReference>
<evidence type="ECO:0000313" key="8">
    <source>
        <dbReference type="EMBL" id="KIJ27635.1"/>
    </source>
</evidence>
<feature type="non-terminal residue" evidence="8">
    <location>
        <position position="83"/>
    </location>
</feature>
<organism evidence="8 9">
    <name type="scientific">Sphaerobolus stellatus (strain SS14)</name>
    <dbReference type="NCBI Taxonomy" id="990650"/>
    <lineage>
        <taxon>Eukaryota</taxon>
        <taxon>Fungi</taxon>
        <taxon>Dikarya</taxon>
        <taxon>Basidiomycota</taxon>
        <taxon>Agaricomycotina</taxon>
        <taxon>Agaricomycetes</taxon>
        <taxon>Phallomycetidae</taxon>
        <taxon>Geastrales</taxon>
        <taxon>Sphaerobolaceae</taxon>
        <taxon>Sphaerobolus</taxon>
    </lineage>
</organism>
<keyword evidence="9" id="KW-1185">Reference proteome</keyword>
<dbReference type="InterPro" id="IPR050364">
    <property type="entry name" value="Cytochrome_P450_fung"/>
</dbReference>
<dbReference type="GO" id="GO:0004497">
    <property type="term" value="F:monooxygenase activity"/>
    <property type="evidence" value="ECO:0007669"/>
    <property type="project" value="UniProtKB-KW"/>
</dbReference>
<dbReference type="GO" id="GO:0005506">
    <property type="term" value="F:iron ion binding"/>
    <property type="evidence" value="ECO:0007669"/>
    <property type="project" value="InterPro"/>
</dbReference>
<gene>
    <name evidence="8" type="ORF">M422DRAFT_190774</name>
</gene>
<dbReference type="OrthoDB" id="2789670at2759"/>
<dbReference type="Proteomes" id="UP000054279">
    <property type="component" value="Unassembled WGS sequence"/>
</dbReference>
<sequence length="83" mass="9319">NILTKYSSRVCPGCLLAENMLWLESACLLAAFTFSHSKDQNEKIIDICYAATSMAGFCPANFHCSITPRSNNVEWIIQEMELL</sequence>
<evidence type="ECO:0000256" key="5">
    <source>
        <dbReference type="ARBA" id="ARBA00023002"/>
    </source>
</evidence>
<keyword evidence="4" id="KW-0479">Metal-binding</keyword>
<dbReference type="GO" id="GO:0016705">
    <property type="term" value="F:oxidoreductase activity, acting on paired donors, with incorporation or reduction of molecular oxygen"/>
    <property type="evidence" value="ECO:0007669"/>
    <property type="project" value="InterPro"/>
</dbReference>
<evidence type="ECO:0000256" key="3">
    <source>
        <dbReference type="ARBA" id="ARBA00022617"/>
    </source>
</evidence>
<dbReference type="AlphaFoldDB" id="A0A0C9UQM9"/>
<proteinExistence type="inferred from homology"/>
<dbReference type="PANTHER" id="PTHR46300:SF4">
    <property type="entry name" value="CYTOCHROME P450 98A3"/>
    <property type="match status" value="1"/>
</dbReference>
<keyword evidence="3" id="KW-0349">Heme</keyword>
<comment type="cofactor">
    <cofactor evidence="1">
        <name>heme</name>
        <dbReference type="ChEBI" id="CHEBI:30413"/>
    </cofactor>
</comment>
<keyword evidence="5" id="KW-0560">Oxidoreductase</keyword>
<keyword evidence="6" id="KW-0408">Iron</keyword>
<evidence type="ECO:0000256" key="4">
    <source>
        <dbReference type="ARBA" id="ARBA00022723"/>
    </source>
</evidence>
<dbReference type="GO" id="GO:0020037">
    <property type="term" value="F:heme binding"/>
    <property type="evidence" value="ECO:0007669"/>
    <property type="project" value="InterPro"/>
</dbReference>
<dbReference type="EMBL" id="KN837329">
    <property type="protein sequence ID" value="KIJ27635.1"/>
    <property type="molecule type" value="Genomic_DNA"/>
</dbReference>
<evidence type="ECO:0000256" key="6">
    <source>
        <dbReference type="ARBA" id="ARBA00023004"/>
    </source>
</evidence>
<name>A0A0C9UQM9_SPHS4</name>
<protein>
    <submittedName>
        <fullName evidence="8">Uncharacterized protein</fullName>
    </submittedName>
</protein>
<dbReference type="Gene3D" id="1.10.630.10">
    <property type="entry name" value="Cytochrome P450"/>
    <property type="match status" value="1"/>
</dbReference>
<keyword evidence="7" id="KW-0503">Monooxygenase</keyword>
<evidence type="ECO:0000256" key="2">
    <source>
        <dbReference type="ARBA" id="ARBA00010617"/>
    </source>
</evidence>
<evidence type="ECO:0000256" key="7">
    <source>
        <dbReference type="ARBA" id="ARBA00023033"/>
    </source>
</evidence>
<reference evidence="8 9" key="1">
    <citation type="submission" date="2014-06" db="EMBL/GenBank/DDBJ databases">
        <title>Evolutionary Origins and Diversification of the Mycorrhizal Mutualists.</title>
        <authorList>
            <consortium name="DOE Joint Genome Institute"/>
            <consortium name="Mycorrhizal Genomics Consortium"/>
            <person name="Kohler A."/>
            <person name="Kuo A."/>
            <person name="Nagy L.G."/>
            <person name="Floudas D."/>
            <person name="Copeland A."/>
            <person name="Barry K.W."/>
            <person name="Cichocki N."/>
            <person name="Veneault-Fourrey C."/>
            <person name="LaButti K."/>
            <person name="Lindquist E.A."/>
            <person name="Lipzen A."/>
            <person name="Lundell T."/>
            <person name="Morin E."/>
            <person name="Murat C."/>
            <person name="Riley R."/>
            <person name="Ohm R."/>
            <person name="Sun H."/>
            <person name="Tunlid A."/>
            <person name="Henrissat B."/>
            <person name="Grigoriev I.V."/>
            <person name="Hibbett D.S."/>
            <person name="Martin F."/>
        </authorList>
    </citation>
    <scope>NUCLEOTIDE SEQUENCE [LARGE SCALE GENOMIC DNA]</scope>
    <source>
        <strain evidence="8 9">SS14</strain>
    </source>
</reference>
<evidence type="ECO:0000313" key="9">
    <source>
        <dbReference type="Proteomes" id="UP000054279"/>
    </source>
</evidence>
<accession>A0A0C9UQM9</accession>